<dbReference type="Proteomes" id="UP000051412">
    <property type="component" value="Unassembled WGS sequence"/>
</dbReference>
<comment type="similarity">
    <text evidence="3 9">Belongs to the alpha-acetolactate decarboxylase family.</text>
</comment>
<dbReference type="PANTHER" id="PTHR35524:SF1">
    <property type="entry name" value="ALPHA-ACETOLACTATE DECARBOXYLASE"/>
    <property type="match status" value="1"/>
</dbReference>
<comment type="pathway">
    <text evidence="2 9">Polyol metabolism; (R,R)-butane-2,3-diol biosynthesis; (R,R)-butane-2,3-diol from pyruvate: step 2/3.</text>
</comment>
<organism evidence="10 11">
    <name type="scientific">Limosilactobacillus panis DSM 6035</name>
    <dbReference type="NCBI Taxonomy" id="1423782"/>
    <lineage>
        <taxon>Bacteria</taxon>
        <taxon>Bacillati</taxon>
        <taxon>Bacillota</taxon>
        <taxon>Bacilli</taxon>
        <taxon>Lactobacillales</taxon>
        <taxon>Lactobacillaceae</taxon>
        <taxon>Limosilactobacillus</taxon>
    </lineage>
</organism>
<dbReference type="GO" id="GO:0047605">
    <property type="term" value="F:acetolactate decarboxylase activity"/>
    <property type="evidence" value="ECO:0007669"/>
    <property type="project" value="UniProtKB-UniRule"/>
</dbReference>
<evidence type="ECO:0000256" key="8">
    <source>
        <dbReference type="ARBA" id="ARBA00023239"/>
    </source>
</evidence>
<evidence type="ECO:0000313" key="11">
    <source>
        <dbReference type="Proteomes" id="UP000051412"/>
    </source>
</evidence>
<evidence type="ECO:0000256" key="2">
    <source>
        <dbReference type="ARBA" id="ARBA00005170"/>
    </source>
</evidence>
<keyword evidence="6 9" id="KW-0210">Decarboxylase</keyword>
<evidence type="ECO:0000256" key="9">
    <source>
        <dbReference type="PIRNR" id="PIRNR001332"/>
    </source>
</evidence>
<gene>
    <name evidence="10" type="ORF">FD32_GL000389</name>
</gene>
<dbReference type="UniPathway" id="UPA00626">
    <property type="reaction ID" value="UER00678"/>
</dbReference>
<dbReference type="EC" id="4.1.1.5" evidence="4 9"/>
<proteinExistence type="inferred from homology"/>
<keyword evidence="7 9" id="KW-0005">Acetoin biosynthesis</keyword>
<name>A0A0R1XR40_9LACO</name>
<dbReference type="EMBL" id="AZGM01000013">
    <property type="protein sequence ID" value="KRM30201.1"/>
    <property type="molecule type" value="Genomic_DNA"/>
</dbReference>
<evidence type="ECO:0000256" key="4">
    <source>
        <dbReference type="ARBA" id="ARBA00013204"/>
    </source>
</evidence>
<comment type="catalytic activity">
    <reaction evidence="1 9">
        <text>(2S)-2-acetolactate + H(+) = (R)-acetoin + CO2</text>
        <dbReference type="Rhea" id="RHEA:21580"/>
        <dbReference type="ChEBI" id="CHEBI:15378"/>
        <dbReference type="ChEBI" id="CHEBI:15686"/>
        <dbReference type="ChEBI" id="CHEBI:16526"/>
        <dbReference type="ChEBI" id="CHEBI:58476"/>
        <dbReference type="EC" id="4.1.1.5"/>
    </reaction>
</comment>
<keyword evidence="8 9" id="KW-0456">Lyase</keyword>
<dbReference type="AlphaFoldDB" id="A0A0R1XR40"/>
<comment type="caution">
    <text evidence="10">The sequence shown here is derived from an EMBL/GenBank/DDBJ whole genome shotgun (WGS) entry which is preliminary data.</text>
</comment>
<dbReference type="PANTHER" id="PTHR35524">
    <property type="entry name" value="ALPHA-ACETOLACTATE DECARBOXYLASE"/>
    <property type="match status" value="1"/>
</dbReference>
<evidence type="ECO:0000256" key="7">
    <source>
        <dbReference type="ARBA" id="ARBA00023061"/>
    </source>
</evidence>
<dbReference type="CDD" id="cd17299">
    <property type="entry name" value="acetolactate_decarboxylase"/>
    <property type="match status" value="1"/>
</dbReference>
<dbReference type="SUPFAM" id="SSF117856">
    <property type="entry name" value="AF0104/ALDC/Ptd012-like"/>
    <property type="match status" value="1"/>
</dbReference>
<evidence type="ECO:0000256" key="1">
    <source>
        <dbReference type="ARBA" id="ARBA00001784"/>
    </source>
</evidence>
<dbReference type="NCBIfam" id="TIGR01252">
    <property type="entry name" value="acetolac_decarb"/>
    <property type="match status" value="1"/>
</dbReference>
<keyword evidence="11" id="KW-1185">Reference proteome</keyword>
<sequence>MKGNDLISTLYEHGTLASLMAGNMDGTITVADLLKHGSTGIGTFNGLDGEVIILDGEVYQAVSDGHVNHMTDRQAKMPFASVHTPEDLEKIELSNVDFTALNGDFAEKHALKNIFAALRLKGNFNHVKVRIAPKQEKPYPSLLEVAKGQPTFTNDNVTGTIIGYYAPEIFGSVTAAGWHLHFISDDRQFAGHLLEFNADQLTGDLQIFDNLQQHMPINDQAFRQGEVDMGILRDSIAQSEGNND</sequence>
<evidence type="ECO:0000256" key="5">
    <source>
        <dbReference type="ARBA" id="ARBA00020164"/>
    </source>
</evidence>
<dbReference type="Pfam" id="PF03306">
    <property type="entry name" value="AAL_decarboxy"/>
    <property type="match status" value="1"/>
</dbReference>
<dbReference type="InterPro" id="IPR005128">
    <property type="entry name" value="Acetolactate_a_deCO2ase"/>
</dbReference>
<dbReference type="Gene3D" id="3.30.1330.80">
    <property type="entry name" value="Hypothetical protein, similar to alpha- acetolactate decarboxylase, domain 2"/>
    <property type="match status" value="2"/>
</dbReference>
<dbReference type="GO" id="GO:0045151">
    <property type="term" value="P:acetoin biosynthetic process"/>
    <property type="evidence" value="ECO:0007669"/>
    <property type="project" value="UniProtKB-UniRule"/>
</dbReference>
<reference evidence="10 11" key="1">
    <citation type="journal article" date="2015" name="Genome Announc.">
        <title>Expanding the biotechnology potential of lactobacilli through comparative genomics of 213 strains and associated genera.</title>
        <authorList>
            <person name="Sun Z."/>
            <person name="Harris H.M."/>
            <person name="McCann A."/>
            <person name="Guo C."/>
            <person name="Argimon S."/>
            <person name="Zhang W."/>
            <person name="Yang X."/>
            <person name="Jeffery I.B."/>
            <person name="Cooney J.C."/>
            <person name="Kagawa T.F."/>
            <person name="Liu W."/>
            <person name="Song Y."/>
            <person name="Salvetti E."/>
            <person name="Wrobel A."/>
            <person name="Rasinkangas P."/>
            <person name="Parkhill J."/>
            <person name="Rea M.C."/>
            <person name="O'Sullivan O."/>
            <person name="Ritari J."/>
            <person name="Douillard F.P."/>
            <person name="Paul Ross R."/>
            <person name="Yang R."/>
            <person name="Briner A.E."/>
            <person name="Felis G.E."/>
            <person name="de Vos W.M."/>
            <person name="Barrangou R."/>
            <person name="Klaenhammer T.R."/>
            <person name="Caufield P.W."/>
            <person name="Cui Y."/>
            <person name="Zhang H."/>
            <person name="O'Toole P.W."/>
        </authorList>
    </citation>
    <scope>NUCLEOTIDE SEQUENCE [LARGE SCALE GENOMIC DNA]</scope>
    <source>
        <strain evidence="10 11">DSM 6035</strain>
    </source>
</reference>
<dbReference type="PATRIC" id="fig|1423782.4.peg.402"/>
<dbReference type="STRING" id="1423782.FD32_GL000389"/>
<evidence type="ECO:0000313" key="10">
    <source>
        <dbReference type="EMBL" id="KRM30201.1"/>
    </source>
</evidence>
<dbReference type="PIRSF" id="PIRSF001332">
    <property type="entry name" value="Acetolac_decarb"/>
    <property type="match status" value="1"/>
</dbReference>
<evidence type="ECO:0000256" key="3">
    <source>
        <dbReference type="ARBA" id="ARBA00007106"/>
    </source>
</evidence>
<evidence type="ECO:0000256" key="6">
    <source>
        <dbReference type="ARBA" id="ARBA00022793"/>
    </source>
</evidence>
<dbReference type="RefSeq" id="WP_047768766.1">
    <property type="nucleotide sequence ID" value="NZ_AZGM01000013.1"/>
</dbReference>
<dbReference type="OrthoDB" id="8612680at2"/>
<accession>A0A0R1XR40</accession>
<protein>
    <recommendedName>
        <fullName evidence="5 9">Alpha-acetolactate decarboxylase</fullName>
        <ecNumber evidence="4 9">4.1.1.5</ecNumber>
    </recommendedName>
</protein>